<evidence type="ECO:0008006" key="4">
    <source>
        <dbReference type="Google" id="ProtNLM"/>
    </source>
</evidence>
<feature type="region of interest" description="Disordered" evidence="1">
    <location>
        <begin position="101"/>
        <end position="141"/>
    </location>
</feature>
<dbReference type="SUPFAM" id="SSF81606">
    <property type="entry name" value="PP2C-like"/>
    <property type="match status" value="1"/>
</dbReference>
<feature type="region of interest" description="Disordered" evidence="1">
    <location>
        <begin position="1"/>
        <end position="32"/>
    </location>
</feature>
<evidence type="ECO:0000313" key="2">
    <source>
        <dbReference type="EMBL" id="GAA1069015.1"/>
    </source>
</evidence>
<keyword evidence="3" id="KW-1185">Reference proteome</keyword>
<dbReference type="Proteomes" id="UP001500037">
    <property type="component" value="Unassembled WGS sequence"/>
</dbReference>
<organism evidence="2 3">
    <name type="scientific">Kitasatospora nipponensis</name>
    <dbReference type="NCBI Taxonomy" id="258049"/>
    <lineage>
        <taxon>Bacteria</taxon>
        <taxon>Bacillati</taxon>
        <taxon>Actinomycetota</taxon>
        <taxon>Actinomycetes</taxon>
        <taxon>Kitasatosporales</taxon>
        <taxon>Streptomycetaceae</taxon>
        <taxon>Kitasatospora</taxon>
    </lineage>
</organism>
<sequence>MFTKAARTPAPTPHVGSRPPVYGPEPTALPAGAPERMTAVVPDTALDGAQYPGFTLRAASIRGDSARYRGEPRGDALLVTRFGEAPDGLLLAVLGSRARPVADPRVDPRTDPRSDPRTSPADGHDATLADGHDATLTDVPTGEVPFSDTLRQAAAHLAEAIGRSRAELAADLRSGARDRLRYGLQRLTARAAAGLRTLAPDAGSLHCLLVSLDPQATHRAVFGLGPGGLYLLRAGHWIDAYAARLLHHPDGPAPVPEPRPFRFRLVPATPGDILLLCSPGLAEPIAEEPAVAHFLATHWSHPHPPGTVDFLRQVQVRAKGYADDRTAVALWSD</sequence>
<accession>A0ABN1T7Z9</accession>
<evidence type="ECO:0000256" key="1">
    <source>
        <dbReference type="SAM" id="MobiDB-lite"/>
    </source>
</evidence>
<dbReference type="RefSeq" id="WP_344446797.1">
    <property type="nucleotide sequence ID" value="NZ_BAAALF010000297.1"/>
</dbReference>
<comment type="caution">
    <text evidence="2">The sequence shown here is derived from an EMBL/GenBank/DDBJ whole genome shotgun (WGS) entry which is preliminary data.</text>
</comment>
<reference evidence="2 3" key="1">
    <citation type="journal article" date="2019" name="Int. J. Syst. Evol. Microbiol.">
        <title>The Global Catalogue of Microorganisms (GCM) 10K type strain sequencing project: providing services to taxonomists for standard genome sequencing and annotation.</title>
        <authorList>
            <consortium name="The Broad Institute Genomics Platform"/>
            <consortium name="The Broad Institute Genome Sequencing Center for Infectious Disease"/>
            <person name="Wu L."/>
            <person name="Ma J."/>
        </authorList>
    </citation>
    <scope>NUCLEOTIDE SEQUENCE [LARGE SCALE GENOMIC DNA]</scope>
    <source>
        <strain evidence="2 3">JCM 13004</strain>
    </source>
</reference>
<feature type="compositionally biased region" description="Basic and acidic residues" evidence="1">
    <location>
        <begin position="101"/>
        <end position="135"/>
    </location>
</feature>
<protein>
    <recommendedName>
        <fullName evidence="4">Protein phosphatase 2C-like protein</fullName>
    </recommendedName>
</protein>
<dbReference type="InterPro" id="IPR036457">
    <property type="entry name" value="PPM-type-like_dom_sf"/>
</dbReference>
<dbReference type="EMBL" id="BAAALF010000297">
    <property type="protein sequence ID" value="GAA1069015.1"/>
    <property type="molecule type" value="Genomic_DNA"/>
</dbReference>
<evidence type="ECO:0000313" key="3">
    <source>
        <dbReference type="Proteomes" id="UP001500037"/>
    </source>
</evidence>
<dbReference type="Gene3D" id="3.60.40.10">
    <property type="entry name" value="PPM-type phosphatase domain"/>
    <property type="match status" value="1"/>
</dbReference>
<name>A0ABN1T7Z9_9ACTN</name>
<gene>
    <name evidence="2" type="ORF">GCM10009665_75460</name>
</gene>
<proteinExistence type="predicted"/>